<dbReference type="AlphaFoldDB" id="A0A7N0TUF3"/>
<feature type="compositionally biased region" description="Pro residues" evidence="1">
    <location>
        <begin position="79"/>
        <end position="121"/>
    </location>
</feature>
<organism evidence="3 4">
    <name type="scientific">Kalanchoe fedtschenkoi</name>
    <name type="common">Lavender scallops</name>
    <name type="synonym">South American air plant</name>
    <dbReference type="NCBI Taxonomy" id="63787"/>
    <lineage>
        <taxon>Eukaryota</taxon>
        <taxon>Viridiplantae</taxon>
        <taxon>Streptophyta</taxon>
        <taxon>Embryophyta</taxon>
        <taxon>Tracheophyta</taxon>
        <taxon>Spermatophyta</taxon>
        <taxon>Magnoliopsida</taxon>
        <taxon>eudicotyledons</taxon>
        <taxon>Gunneridae</taxon>
        <taxon>Pentapetalae</taxon>
        <taxon>Saxifragales</taxon>
        <taxon>Crassulaceae</taxon>
        <taxon>Kalanchoe</taxon>
    </lineage>
</organism>
<feature type="chain" id="PRO_5029526947" description="Extensin" evidence="2">
    <location>
        <begin position="30"/>
        <end position="236"/>
    </location>
</feature>
<evidence type="ECO:0000313" key="4">
    <source>
        <dbReference type="Proteomes" id="UP000594263"/>
    </source>
</evidence>
<feature type="region of interest" description="Disordered" evidence="1">
    <location>
        <begin position="64"/>
        <end position="121"/>
    </location>
</feature>
<feature type="compositionally biased region" description="Low complexity" evidence="1">
    <location>
        <begin position="69"/>
        <end position="78"/>
    </location>
</feature>
<dbReference type="OMA" id="WHTHTHV"/>
<feature type="region of interest" description="Disordered" evidence="1">
    <location>
        <begin position="155"/>
        <end position="179"/>
    </location>
</feature>
<sequence length="236" mass="25942">MVGSGVRGSWPQLILAMAVCVIAANVVAAEKYDEGTPLSNSEGWWPKEPKHPWKYPPYAYKSPPPPPLSSHHPPYKYKSPPPPSPSPPPPYVYKSPPPPSPSPPPPYVYKSPPPPSPSPPPPSVHCWDSRILFLQELSTTVHGTSVDLFPLPSTISTEHFRSPPHPESREDRRTEPGVSGVGALEAYGTRPKEVGARRSSKLRIAIANRFVVVFVLCRQIDSSLGAFIQRMLPFTH</sequence>
<dbReference type="EnsemblPlants" id="Kaladp0045s0249.1.v1.1">
    <property type="protein sequence ID" value="Kaladp0045s0249.1.v1.1"/>
    <property type="gene ID" value="Kaladp0045s0249.v1.1"/>
</dbReference>
<dbReference type="PANTHER" id="PTHR36586:SF27">
    <property type="entry name" value="EXTENSIN-2-LIKE"/>
    <property type="match status" value="1"/>
</dbReference>
<protein>
    <recommendedName>
        <fullName evidence="5">Extensin</fullName>
    </recommendedName>
</protein>
<keyword evidence="2" id="KW-0732">Signal</keyword>
<evidence type="ECO:0000256" key="1">
    <source>
        <dbReference type="SAM" id="MobiDB-lite"/>
    </source>
</evidence>
<evidence type="ECO:0000256" key="2">
    <source>
        <dbReference type="SAM" id="SignalP"/>
    </source>
</evidence>
<feature type="signal peptide" evidence="2">
    <location>
        <begin position="1"/>
        <end position="29"/>
    </location>
</feature>
<name>A0A7N0TUF3_KALFE</name>
<dbReference type="Proteomes" id="UP000594263">
    <property type="component" value="Unplaced"/>
</dbReference>
<keyword evidence="4" id="KW-1185">Reference proteome</keyword>
<accession>A0A7N0TUF3</accession>
<proteinExistence type="predicted"/>
<reference evidence="3" key="1">
    <citation type="submission" date="2021-01" db="UniProtKB">
        <authorList>
            <consortium name="EnsemblPlants"/>
        </authorList>
    </citation>
    <scope>IDENTIFICATION</scope>
</reference>
<dbReference type="Gramene" id="Kaladp0045s0249.1.v1.1">
    <property type="protein sequence ID" value="Kaladp0045s0249.1.v1.1"/>
    <property type="gene ID" value="Kaladp0045s0249.v1.1"/>
</dbReference>
<dbReference type="PANTHER" id="PTHR36586">
    <property type="entry name" value="PROLINE-RICH EXTENSIN-LIKE"/>
    <property type="match status" value="1"/>
</dbReference>
<evidence type="ECO:0000313" key="3">
    <source>
        <dbReference type="EnsemblPlants" id="Kaladp0045s0249.1.v1.1"/>
    </source>
</evidence>
<feature type="compositionally biased region" description="Basic and acidic residues" evidence="1">
    <location>
        <begin position="158"/>
        <end position="175"/>
    </location>
</feature>
<evidence type="ECO:0008006" key="5">
    <source>
        <dbReference type="Google" id="ProtNLM"/>
    </source>
</evidence>
<dbReference type="PRINTS" id="PR01217">
    <property type="entry name" value="PRICHEXTENSN"/>
</dbReference>